<name>A0A8P4G5L2_DICLA</name>
<dbReference type="InterPro" id="IPR016187">
    <property type="entry name" value="CTDL_fold"/>
</dbReference>
<dbReference type="Ensembl" id="ENSDLAT00005081952.1">
    <property type="protein sequence ID" value="ENSDLAP00005067317.1"/>
    <property type="gene ID" value="ENSDLAG00005027767.1"/>
</dbReference>
<dbReference type="InterPro" id="IPR016186">
    <property type="entry name" value="C-type_lectin-like/link_sf"/>
</dbReference>
<feature type="region of interest" description="Disordered" evidence="2">
    <location>
        <begin position="1"/>
        <end position="25"/>
    </location>
</feature>
<dbReference type="InterPro" id="IPR050111">
    <property type="entry name" value="C-type_lectin/snaclec_domain"/>
</dbReference>
<dbReference type="GeneTree" id="ENSGT01030000234575"/>
<reference evidence="5" key="1">
    <citation type="submission" date="2025-08" db="UniProtKB">
        <authorList>
            <consortium name="Ensembl"/>
        </authorList>
    </citation>
    <scope>IDENTIFICATION</scope>
</reference>
<evidence type="ECO:0000313" key="6">
    <source>
        <dbReference type="Proteomes" id="UP000694389"/>
    </source>
</evidence>
<dbReference type="SUPFAM" id="SSF56436">
    <property type="entry name" value="C-type lectin-like"/>
    <property type="match status" value="1"/>
</dbReference>
<evidence type="ECO:0000259" key="4">
    <source>
        <dbReference type="PROSITE" id="PS50041"/>
    </source>
</evidence>
<feature type="transmembrane region" description="Helical" evidence="3">
    <location>
        <begin position="32"/>
        <end position="53"/>
    </location>
</feature>
<evidence type="ECO:0000256" key="2">
    <source>
        <dbReference type="SAM" id="MobiDB-lite"/>
    </source>
</evidence>
<evidence type="ECO:0000256" key="1">
    <source>
        <dbReference type="ARBA" id="ARBA00022734"/>
    </source>
</evidence>
<protein>
    <recommendedName>
        <fullName evidence="4">C-type lectin domain-containing protein</fullName>
    </recommendedName>
</protein>
<dbReference type="AlphaFoldDB" id="A0A8P4G5L2"/>
<dbReference type="SMART" id="SM00034">
    <property type="entry name" value="CLECT"/>
    <property type="match status" value="1"/>
</dbReference>
<keyword evidence="6" id="KW-1185">Reference proteome</keyword>
<accession>A0A8P4G5L2</accession>
<keyword evidence="1" id="KW-0430">Lectin</keyword>
<keyword evidence="3" id="KW-0812">Transmembrane</keyword>
<evidence type="ECO:0000256" key="3">
    <source>
        <dbReference type="SAM" id="Phobius"/>
    </source>
</evidence>
<dbReference type="Proteomes" id="UP000694389">
    <property type="component" value="Unassembled WGS sequence"/>
</dbReference>
<dbReference type="InterPro" id="IPR033989">
    <property type="entry name" value="CD209-like_CTLD"/>
</dbReference>
<dbReference type="CDD" id="cd03590">
    <property type="entry name" value="CLECT_DC-SIGN_like"/>
    <property type="match status" value="1"/>
</dbReference>
<reference evidence="5" key="2">
    <citation type="submission" date="2025-09" db="UniProtKB">
        <authorList>
            <consortium name="Ensembl"/>
        </authorList>
    </citation>
    <scope>IDENTIFICATION</scope>
</reference>
<dbReference type="PANTHER" id="PTHR22803">
    <property type="entry name" value="MANNOSE, PHOSPHOLIPASE, LECTIN RECEPTOR RELATED"/>
    <property type="match status" value="1"/>
</dbReference>
<dbReference type="PROSITE" id="PS50041">
    <property type="entry name" value="C_TYPE_LECTIN_2"/>
    <property type="match status" value="1"/>
</dbReference>
<proteinExistence type="predicted"/>
<sequence>MSRPQGYIEGEAPASQHRSGSNGGSKVRSERVALLVVSALLAAAVIVICRLSLDNMHTKQSFQTLREEHEAVKRNLTDDPCPKCEYGWEQDGRQCYYFSINRSTWSESRDECRQKGGDLVQIDSREEQTFLELKLREKMNFDEDKFWIGLTDSEKEGTWLWVDGSLLNERFDCYKYIFCQFRNSKSSVLLNQFSCSLTLSLTFWNGSEPDNWTERDPDGEDCVRMGEKPGAPDLNCWFDEPCKVPHRSICEKPAETGHFTLQCVGNVV</sequence>
<dbReference type="Gene3D" id="3.10.100.10">
    <property type="entry name" value="Mannose-Binding Protein A, subunit A"/>
    <property type="match status" value="1"/>
</dbReference>
<evidence type="ECO:0000313" key="5">
    <source>
        <dbReference type="Ensembl" id="ENSDLAP00005067317.1"/>
    </source>
</evidence>
<feature type="domain" description="C-type lectin" evidence="4">
    <location>
        <begin position="91"/>
        <end position="251"/>
    </location>
</feature>
<keyword evidence="3" id="KW-0472">Membrane</keyword>
<dbReference type="GO" id="GO:0030246">
    <property type="term" value="F:carbohydrate binding"/>
    <property type="evidence" value="ECO:0007669"/>
    <property type="project" value="UniProtKB-KW"/>
</dbReference>
<organism evidence="5 6">
    <name type="scientific">Dicentrarchus labrax</name>
    <name type="common">European seabass</name>
    <name type="synonym">Morone labrax</name>
    <dbReference type="NCBI Taxonomy" id="13489"/>
    <lineage>
        <taxon>Eukaryota</taxon>
        <taxon>Metazoa</taxon>
        <taxon>Chordata</taxon>
        <taxon>Craniata</taxon>
        <taxon>Vertebrata</taxon>
        <taxon>Euteleostomi</taxon>
        <taxon>Actinopterygii</taxon>
        <taxon>Neopterygii</taxon>
        <taxon>Teleostei</taxon>
        <taxon>Neoteleostei</taxon>
        <taxon>Acanthomorphata</taxon>
        <taxon>Eupercaria</taxon>
        <taxon>Moronidae</taxon>
        <taxon>Dicentrarchus</taxon>
    </lineage>
</organism>
<keyword evidence="3" id="KW-1133">Transmembrane helix</keyword>
<dbReference type="Pfam" id="PF00059">
    <property type="entry name" value="Lectin_C"/>
    <property type="match status" value="1"/>
</dbReference>
<dbReference type="InterPro" id="IPR001304">
    <property type="entry name" value="C-type_lectin-like"/>
</dbReference>